<dbReference type="InterPro" id="IPR006118">
    <property type="entry name" value="Recombinase_CS"/>
</dbReference>
<dbReference type="GO" id="GO:0003677">
    <property type="term" value="F:DNA binding"/>
    <property type="evidence" value="ECO:0007669"/>
    <property type="project" value="UniProtKB-KW"/>
</dbReference>
<dbReference type="SMART" id="SM00857">
    <property type="entry name" value="Resolvase"/>
    <property type="match status" value="1"/>
</dbReference>
<dbReference type="eggNOG" id="COG1961">
    <property type="taxonomic scope" value="Bacteria"/>
</dbReference>
<dbReference type="InterPro" id="IPR036162">
    <property type="entry name" value="Resolvase-like_N_sf"/>
</dbReference>
<evidence type="ECO:0000256" key="1">
    <source>
        <dbReference type="ARBA" id="ARBA00022908"/>
    </source>
</evidence>
<dbReference type="Pfam" id="PF00239">
    <property type="entry name" value="Resolvase"/>
    <property type="match status" value="1"/>
</dbReference>
<keyword evidence="6" id="KW-0175">Coiled coil</keyword>
<evidence type="ECO:0000313" key="9">
    <source>
        <dbReference type="Proteomes" id="UP000016568"/>
    </source>
</evidence>
<evidence type="ECO:0000313" key="8">
    <source>
        <dbReference type="EMBL" id="GAD50984.1"/>
    </source>
</evidence>
<evidence type="ECO:0000259" key="7">
    <source>
        <dbReference type="PROSITE" id="PS51736"/>
    </source>
</evidence>
<feature type="domain" description="Resolvase/invertase-type recombinase catalytic" evidence="7">
    <location>
        <begin position="8"/>
        <end position="159"/>
    </location>
</feature>
<feature type="coiled-coil region" evidence="6">
    <location>
        <begin position="376"/>
        <end position="426"/>
    </location>
</feature>
<dbReference type="AlphaFoldDB" id="U3A015"/>
<proteinExistence type="predicted"/>
<dbReference type="GO" id="GO:0015074">
    <property type="term" value="P:DNA integration"/>
    <property type="evidence" value="ECO:0007669"/>
    <property type="project" value="UniProtKB-KW"/>
</dbReference>
<keyword evidence="9" id="KW-1185">Reference proteome</keyword>
<dbReference type="PANTHER" id="PTHR30461">
    <property type="entry name" value="DNA-INVERTASE FROM LAMBDOID PROPHAGE"/>
    <property type="match status" value="1"/>
</dbReference>
<dbReference type="InterPro" id="IPR050639">
    <property type="entry name" value="SSR_resolvase"/>
</dbReference>
<dbReference type="CDD" id="cd00338">
    <property type="entry name" value="Ser_Recombinase"/>
    <property type="match status" value="1"/>
</dbReference>
<keyword evidence="1" id="KW-0229">DNA integration</keyword>
<name>U3A015_9SPHN</name>
<dbReference type="EMBL" id="BASZ01000013">
    <property type="protein sequence ID" value="GAD50984.1"/>
    <property type="molecule type" value="Genomic_DNA"/>
</dbReference>
<reference evidence="8 9" key="1">
    <citation type="submission" date="2013-09" db="EMBL/GenBank/DDBJ databases">
        <title>Whole genome shotgun sequence of Novosphingobium tardaugens NBRC 16725.</title>
        <authorList>
            <person name="Isaki S."/>
            <person name="Hosoyama A."/>
            <person name="Tsuchikane K."/>
            <person name="Katsumata H."/>
            <person name="Ando Y."/>
            <person name="Yamazaki S."/>
            <person name="Fujita N."/>
        </authorList>
    </citation>
    <scope>NUCLEOTIDE SEQUENCE [LARGE SCALE GENOMIC DNA]</scope>
    <source>
        <strain evidence="8 9">NBRC 16725</strain>
    </source>
</reference>
<dbReference type="Gene3D" id="3.90.1750.20">
    <property type="entry name" value="Putative Large Serine Recombinase, Chain B, Domain 2"/>
    <property type="match status" value="1"/>
</dbReference>
<dbReference type="PANTHER" id="PTHR30461:SF2">
    <property type="entry name" value="SERINE RECOMBINASE PINE-RELATED"/>
    <property type="match status" value="1"/>
</dbReference>
<comment type="caution">
    <text evidence="8">The sequence shown here is derived from an EMBL/GenBank/DDBJ whole genome shotgun (WGS) entry which is preliminary data.</text>
</comment>
<protein>
    <submittedName>
        <fullName evidence="8">Putative recombinase</fullName>
    </submittedName>
</protein>
<dbReference type="Proteomes" id="UP000016568">
    <property type="component" value="Unassembled WGS sequence"/>
</dbReference>
<accession>U3A015</accession>
<dbReference type="InterPro" id="IPR006119">
    <property type="entry name" value="Resolv_N"/>
</dbReference>
<dbReference type="PROSITE" id="PS51736">
    <property type="entry name" value="RECOMBINASES_3"/>
    <property type="match status" value="1"/>
</dbReference>
<dbReference type="GO" id="GO:0000150">
    <property type="term" value="F:DNA strand exchange activity"/>
    <property type="evidence" value="ECO:0007669"/>
    <property type="project" value="InterPro"/>
</dbReference>
<evidence type="ECO:0000256" key="5">
    <source>
        <dbReference type="PROSITE-ProRule" id="PRU10137"/>
    </source>
</evidence>
<dbReference type="Gene3D" id="3.40.50.1390">
    <property type="entry name" value="Resolvase, N-terminal catalytic domain"/>
    <property type="match status" value="1"/>
</dbReference>
<dbReference type="PROSITE" id="PS00397">
    <property type="entry name" value="RECOMBINASES_1"/>
    <property type="match status" value="1"/>
</dbReference>
<dbReference type="SUPFAM" id="SSF53041">
    <property type="entry name" value="Resolvase-like"/>
    <property type="match status" value="1"/>
</dbReference>
<evidence type="ECO:0000256" key="6">
    <source>
        <dbReference type="SAM" id="Coils"/>
    </source>
</evidence>
<organism evidence="8 9">
    <name type="scientific">Caenibius tardaugens NBRC 16725</name>
    <dbReference type="NCBI Taxonomy" id="1219035"/>
    <lineage>
        <taxon>Bacteria</taxon>
        <taxon>Pseudomonadati</taxon>
        <taxon>Pseudomonadota</taxon>
        <taxon>Alphaproteobacteria</taxon>
        <taxon>Sphingomonadales</taxon>
        <taxon>Erythrobacteraceae</taxon>
        <taxon>Caenibius</taxon>
    </lineage>
</organism>
<evidence type="ECO:0000256" key="3">
    <source>
        <dbReference type="ARBA" id="ARBA00023172"/>
    </source>
</evidence>
<dbReference type="InterPro" id="IPR025827">
    <property type="entry name" value="Zn_ribbon_recom_dom"/>
</dbReference>
<keyword evidence="2" id="KW-0238">DNA-binding</keyword>
<keyword evidence="3" id="KW-0233">DNA recombination</keyword>
<evidence type="ECO:0000256" key="2">
    <source>
        <dbReference type="ARBA" id="ARBA00023125"/>
    </source>
</evidence>
<feature type="active site" description="O-(5'-phospho-DNA)-serine intermediate" evidence="4 5">
    <location>
        <position position="16"/>
    </location>
</feature>
<evidence type="ECO:0000256" key="4">
    <source>
        <dbReference type="PIRSR" id="PIRSR606118-50"/>
    </source>
</evidence>
<gene>
    <name evidence="8" type="ORF">NT2_13_00710</name>
</gene>
<sequence length="527" mass="59927">MTRKTNHKAVIYCRVSTKRQAKEGNGLTSQETRCREYAHGRGHEVIEVFNDDVSGKLASRPGFDAMLRFIRKNRKAEIVVIIDDVSRMARDVRNHFDLKEMIYAAGASLESPSWEFGTDPDSIFHENLMASLAQHQRQKNGLQAKERMRARMLGGYYVHSAPLGFRYEKHPNGGSTLVRDEPVASVIAEALESYACGRLGSKAEVKRFLETHPQFPRTRHGHVTNEQANRILTYCVYAGYVESECWGVSLRKGYHDGLISLETFQRIQERLNGKPFAPVRSDIHADFPLRGVIACGDCSHPMTANWTKGRTASYPYYVCRHRGCERFGKSVKREIVEGAYEGLLTQLVPSKEMFDAFSTVFRKRWDEGGRKTKERRAAIKLEMAAAEKAISQLVERVMASQSQTVISRYEEEIEKLERKKLVLTEKTAKCGTALPGYDESFRTAFEFLANPCELWKNGTYEDKRIVLKLTLDANLEYDWNQGVRTPVLSLPFKALGVSRGDEMVLADRVGFEPTVSLHPRRFSRPVP</sequence>
<dbReference type="InterPro" id="IPR038109">
    <property type="entry name" value="DNA_bind_recomb_sf"/>
</dbReference>
<dbReference type="Pfam" id="PF13408">
    <property type="entry name" value="Zn_ribbon_recom"/>
    <property type="match status" value="1"/>
</dbReference>